<dbReference type="PRINTS" id="PR00507">
    <property type="entry name" value="N12N6MTFRASE"/>
</dbReference>
<evidence type="ECO:0000256" key="4">
    <source>
        <dbReference type="ARBA" id="ARBA00022679"/>
    </source>
</evidence>
<comment type="similarity">
    <text evidence="1">Belongs to the N(4)/N(6)-methyltransferase family.</text>
</comment>
<dbReference type="InterPro" id="IPR003356">
    <property type="entry name" value="DNA_methylase_A-5"/>
</dbReference>
<evidence type="ECO:0000259" key="8">
    <source>
        <dbReference type="Pfam" id="PF02384"/>
    </source>
</evidence>
<dbReference type="EC" id="2.1.1.72" evidence="2"/>
<evidence type="ECO:0000256" key="2">
    <source>
        <dbReference type="ARBA" id="ARBA00011900"/>
    </source>
</evidence>
<evidence type="ECO:0000256" key="7">
    <source>
        <dbReference type="ARBA" id="ARBA00047942"/>
    </source>
</evidence>
<dbReference type="GO" id="GO:0009007">
    <property type="term" value="F:site-specific DNA-methyltransferase (adenine-specific) activity"/>
    <property type="evidence" value="ECO:0007669"/>
    <property type="project" value="UniProtKB-EC"/>
</dbReference>
<evidence type="ECO:0000313" key="10">
    <source>
        <dbReference type="Proteomes" id="UP000256424"/>
    </source>
</evidence>
<name>A0A3D8J5P3_9HELI</name>
<keyword evidence="5" id="KW-0949">S-adenosyl-L-methionine</keyword>
<dbReference type="Gene3D" id="3.40.50.150">
    <property type="entry name" value="Vaccinia Virus protein VP39"/>
    <property type="match status" value="1"/>
</dbReference>
<comment type="catalytic activity">
    <reaction evidence="7">
        <text>a 2'-deoxyadenosine in DNA + S-adenosyl-L-methionine = an N(6)-methyl-2'-deoxyadenosine in DNA + S-adenosyl-L-homocysteine + H(+)</text>
        <dbReference type="Rhea" id="RHEA:15197"/>
        <dbReference type="Rhea" id="RHEA-COMP:12418"/>
        <dbReference type="Rhea" id="RHEA-COMP:12419"/>
        <dbReference type="ChEBI" id="CHEBI:15378"/>
        <dbReference type="ChEBI" id="CHEBI:57856"/>
        <dbReference type="ChEBI" id="CHEBI:59789"/>
        <dbReference type="ChEBI" id="CHEBI:90615"/>
        <dbReference type="ChEBI" id="CHEBI:90616"/>
        <dbReference type="EC" id="2.1.1.72"/>
    </reaction>
</comment>
<keyword evidence="10" id="KW-1185">Reference proteome</keyword>
<dbReference type="GO" id="GO:0003677">
    <property type="term" value="F:DNA binding"/>
    <property type="evidence" value="ECO:0007669"/>
    <property type="project" value="InterPro"/>
</dbReference>
<evidence type="ECO:0000256" key="6">
    <source>
        <dbReference type="ARBA" id="ARBA00022747"/>
    </source>
</evidence>
<dbReference type="AlphaFoldDB" id="A0A3D8J5P3"/>
<proteinExistence type="inferred from homology"/>
<dbReference type="InterPro" id="IPR051537">
    <property type="entry name" value="DNA_Adenine_Mtase"/>
</dbReference>
<dbReference type="Pfam" id="PF02384">
    <property type="entry name" value="N6_Mtase"/>
    <property type="match status" value="1"/>
</dbReference>
<dbReference type="GO" id="GO:0032259">
    <property type="term" value="P:methylation"/>
    <property type="evidence" value="ECO:0007669"/>
    <property type="project" value="UniProtKB-KW"/>
</dbReference>
<keyword evidence="6" id="KW-0680">Restriction system</keyword>
<reference evidence="9 10" key="1">
    <citation type="submission" date="2018-04" db="EMBL/GenBank/DDBJ databases">
        <title>Novel Campyloabacter and Helicobacter Species and Strains.</title>
        <authorList>
            <person name="Mannion A.J."/>
            <person name="Shen Z."/>
            <person name="Fox J.G."/>
        </authorList>
    </citation>
    <scope>NUCLEOTIDE SEQUENCE [LARGE SCALE GENOMIC DNA]</scope>
    <source>
        <strain evidence="9 10">MIT 97-5075</strain>
    </source>
</reference>
<accession>A0A3D8J5P3</accession>
<comment type="caution">
    <text evidence="9">The sequence shown here is derived from an EMBL/GenBank/DDBJ whole genome shotgun (WGS) entry which is preliminary data.</text>
</comment>
<evidence type="ECO:0000256" key="5">
    <source>
        <dbReference type="ARBA" id="ARBA00022691"/>
    </source>
</evidence>
<dbReference type="Proteomes" id="UP000256424">
    <property type="component" value="Unassembled WGS sequence"/>
</dbReference>
<dbReference type="PANTHER" id="PTHR42933:SF1">
    <property type="entry name" value="SITE-SPECIFIC DNA-METHYLTRANSFERASE (ADENINE-SPECIFIC)"/>
    <property type="match status" value="1"/>
</dbReference>
<evidence type="ECO:0000256" key="1">
    <source>
        <dbReference type="ARBA" id="ARBA00006594"/>
    </source>
</evidence>
<keyword evidence="4 9" id="KW-0808">Transferase</keyword>
<dbReference type="EMBL" id="NXLW01000005">
    <property type="protein sequence ID" value="RDU72768.1"/>
    <property type="molecule type" value="Genomic_DNA"/>
</dbReference>
<keyword evidence="3 9" id="KW-0489">Methyltransferase</keyword>
<dbReference type="SUPFAM" id="SSF53335">
    <property type="entry name" value="S-adenosyl-L-methionine-dependent methyltransferases"/>
    <property type="match status" value="1"/>
</dbReference>
<gene>
    <name evidence="9" type="ORF">CQA66_04035</name>
</gene>
<protein>
    <recommendedName>
        <fullName evidence="2">site-specific DNA-methyltransferase (adenine-specific)</fullName>
        <ecNumber evidence="2">2.1.1.72</ecNumber>
    </recommendedName>
</protein>
<feature type="domain" description="DNA methylase adenine-specific" evidence="8">
    <location>
        <begin position="254"/>
        <end position="536"/>
    </location>
</feature>
<dbReference type="GO" id="GO:0008170">
    <property type="term" value="F:N-methyltransferase activity"/>
    <property type="evidence" value="ECO:0007669"/>
    <property type="project" value="InterPro"/>
</dbReference>
<dbReference type="PANTHER" id="PTHR42933">
    <property type="entry name" value="SLR6095 PROTEIN"/>
    <property type="match status" value="1"/>
</dbReference>
<dbReference type="InterPro" id="IPR029063">
    <property type="entry name" value="SAM-dependent_MTases_sf"/>
</dbReference>
<evidence type="ECO:0000256" key="3">
    <source>
        <dbReference type="ARBA" id="ARBA00022603"/>
    </source>
</evidence>
<organism evidence="9 10">
    <name type="scientific">Helicobacter aurati</name>
    <dbReference type="NCBI Taxonomy" id="137778"/>
    <lineage>
        <taxon>Bacteria</taxon>
        <taxon>Pseudomonadati</taxon>
        <taxon>Campylobacterota</taxon>
        <taxon>Epsilonproteobacteria</taxon>
        <taxon>Campylobacterales</taxon>
        <taxon>Helicobacteraceae</taxon>
        <taxon>Helicobacter</taxon>
    </lineage>
</organism>
<sequence length="599" mass="68689">MGVVKDFVIVVENKADVSNHCKLDSNNLISQEQEHIKNYALNGALWYAKHIIKNQNRYKKVFAIAVSGNEKRHRITPLFVDDGAFIKEPLEDIESFLLLSEKNIENFYKREILKQQPPQEKTKEQIEKIAATLHEDLRNYGALDNKTKPLIVAGILLALERMKRNNIDLSSLTGEPKDVETDGAKIYDLIEKQLKVSQLSPQVKLDKVLAEFAVIKTSTKINEIHPHLKCTPLKHYATYIKQEIFDTMENIKNSYDYLGMFYSEFVRFGNADGQNLGIVLTPNHITELFCDLADLKPENRVFDPCCGTAGFLICAMDYMLKMAKNETQKDSIKQHQLFGFELQSFMFAVATANMVLRGDGKSNLNDEDFLKQNPHKLQEEFKADIGFMNPPYSQGKIDKNLTEIAFSEHLCDSILKGGKVIVIVPQSAMTGKSKEEKAIKANILKKHTLEGVITLNKNTFYGVGTNPCIAIFTAWIPHPKDKVCKFINYENDGFEVQKHKGLVETIHAKDKKAHLLKVWRDEMEAESKFCVKTTIEAEDEWLHSFYYFNDEIPQYADFDKTMADYLTFEFNMITHGRGYLFGLEEEKTQMQTDERLDNE</sequence>
<evidence type="ECO:0000313" key="9">
    <source>
        <dbReference type="EMBL" id="RDU72768.1"/>
    </source>
</evidence>
<dbReference type="GO" id="GO:0009307">
    <property type="term" value="P:DNA restriction-modification system"/>
    <property type="evidence" value="ECO:0007669"/>
    <property type="project" value="UniProtKB-KW"/>
</dbReference>